<organism evidence="2">
    <name type="scientific">hydrothermal vent metagenome</name>
    <dbReference type="NCBI Taxonomy" id="652676"/>
    <lineage>
        <taxon>unclassified sequences</taxon>
        <taxon>metagenomes</taxon>
        <taxon>ecological metagenomes</taxon>
    </lineage>
</organism>
<dbReference type="GO" id="GO:0006508">
    <property type="term" value="P:proteolysis"/>
    <property type="evidence" value="ECO:0007669"/>
    <property type="project" value="InterPro"/>
</dbReference>
<evidence type="ECO:0000313" key="2">
    <source>
        <dbReference type="EMBL" id="CUS46841.1"/>
    </source>
</evidence>
<dbReference type="InterPro" id="IPR001969">
    <property type="entry name" value="Aspartic_peptidase_AS"/>
</dbReference>
<reference evidence="2" key="1">
    <citation type="submission" date="2015-10" db="EMBL/GenBank/DDBJ databases">
        <authorList>
            <person name="Gilbert D.G."/>
        </authorList>
    </citation>
    <scope>NUCLEOTIDE SEQUENCE</scope>
</reference>
<feature type="region of interest" description="Disordered" evidence="1">
    <location>
        <begin position="1"/>
        <end position="25"/>
    </location>
</feature>
<proteinExistence type="predicted"/>
<dbReference type="SUPFAM" id="SSF50630">
    <property type="entry name" value="Acid proteases"/>
    <property type="match status" value="2"/>
</dbReference>
<dbReference type="InterPro" id="IPR034122">
    <property type="entry name" value="Retropepsin-like_bacterial"/>
</dbReference>
<dbReference type="Pfam" id="PF13975">
    <property type="entry name" value="gag-asp_proteas"/>
    <property type="match status" value="1"/>
</dbReference>
<dbReference type="EMBL" id="CZQE01000399">
    <property type="protein sequence ID" value="CUS46841.1"/>
    <property type="molecule type" value="Genomic_DNA"/>
</dbReference>
<evidence type="ECO:0008006" key="3">
    <source>
        <dbReference type="Google" id="ProtNLM"/>
    </source>
</evidence>
<dbReference type="PROSITE" id="PS00141">
    <property type="entry name" value="ASP_PROTEASE"/>
    <property type="match status" value="1"/>
</dbReference>
<dbReference type="CDD" id="cd05483">
    <property type="entry name" value="retropepsin_like_bacteria"/>
    <property type="match status" value="1"/>
</dbReference>
<dbReference type="Gene3D" id="2.40.70.10">
    <property type="entry name" value="Acid Proteases"/>
    <property type="match status" value="2"/>
</dbReference>
<accession>A0A160TPW2</accession>
<dbReference type="AlphaFoldDB" id="A0A160TPW2"/>
<name>A0A160TPW2_9ZZZZ</name>
<dbReference type="GO" id="GO:0004190">
    <property type="term" value="F:aspartic-type endopeptidase activity"/>
    <property type="evidence" value="ECO:0007669"/>
    <property type="project" value="InterPro"/>
</dbReference>
<dbReference type="Pfam" id="PF13650">
    <property type="entry name" value="Asp_protease_2"/>
    <property type="match status" value="1"/>
</dbReference>
<gene>
    <name evidence="2" type="ORF">MGWOODY_Smn989</name>
</gene>
<evidence type="ECO:0000256" key="1">
    <source>
        <dbReference type="SAM" id="MobiDB-lite"/>
    </source>
</evidence>
<protein>
    <recommendedName>
        <fullName evidence="3">Peptidase A2 domain-containing protein</fullName>
    </recommendedName>
</protein>
<sequence>MAAVAPGASVAQDPTPTPAPTVLDIGSADDRMTVPVSIGNSGPFHFIVDTGAQRTVISRELAGKLGLASGRDVRLTAMTGTSNVATVMIPKLSVSTMGGTSIEAPSLESRNLGALGMLGLDTLQGHALTIDFAKETMTLAPSAKRRRSTSAMPGEIVVHGQSLYGQLIVSDASYRGQKIRVILDTGSGITMGNLALKRSVAHGAKAVRPVALWGVTGESMEVGYTQIDKVDFAGITFSHLPVAFSDAEPFRHFGLTEKPALLLGMDALRLFRRVKIDFPNREVRIMVMDG</sequence>
<dbReference type="InterPro" id="IPR021109">
    <property type="entry name" value="Peptidase_aspartic_dom_sf"/>
</dbReference>